<keyword evidence="7 9" id="KW-0539">Nucleus</keyword>
<dbReference type="OMA" id="RCMDEKL"/>
<evidence type="ECO:0000256" key="7">
    <source>
        <dbReference type="ARBA" id="ARBA00023242"/>
    </source>
</evidence>
<evidence type="ECO:0000256" key="2">
    <source>
        <dbReference type="ARBA" id="ARBA00010024"/>
    </source>
</evidence>
<feature type="domain" description="B box-type" evidence="10">
    <location>
        <begin position="1"/>
        <end position="47"/>
    </location>
</feature>
<organism evidence="12">
    <name type="scientific">Daucus carota subsp. sativus</name>
    <name type="common">Carrot</name>
    <dbReference type="NCBI Taxonomy" id="79200"/>
    <lineage>
        <taxon>Eukaryota</taxon>
        <taxon>Viridiplantae</taxon>
        <taxon>Streptophyta</taxon>
        <taxon>Embryophyta</taxon>
        <taxon>Tracheophyta</taxon>
        <taxon>Spermatophyta</taxon>
        <taxon>Magnoliopsida</taxon>
        <taxon>eudicotyledons</taxon>
        <taxon>Gunneridae</taxon>
        <taxon>Pentapetalae</taxon>
        <taxon>asterids</taxon>
        <taxon>campanulids</taxon>
        <taxon>Apiales</taxon>
        <taxon>Apiaceae</taxon>
        <taxon>Apioideae</taxon>
        <taxon>Scandiceae</taxon>
        <taxon>Daucinae</taxon>
        <taxon>Daucus</taxon>
        <taxon>Daucus sect. Daucus</taxon>
    </lineage>
</organism>
<dbReference type="AlphaFoldDB" id="A0A162A5K7"/>
<evidence type="ECO:0000256" key="5">
    <source>
        <dbReference type="ARBA" id="ARBA00022771"/>
    </source>
</evidence>
<comment type="subcellular location">
    <subcellularLocation>
        <location evidence="1 9">Nucleus</location>
    </subcellularLocation>
</comment>
<dbReference type="CDD" id="cd19821">
    <property type="entry name" value="Bbox1_BBX-like"/>
    <property type="match status" value="1"/>
</dbReference>
<dbReference type="GO" id="GO:0006355">
    <property type="term" value="P:regulation of DNA-templated transcription"/>
    <property type="evidence" value="ECO:0007669"/>
    <property type="project" value="UniProtKB-ARBA"/>
</dbReference>
<evidence type="ECO:0000256" key="4">
    <source>
        <dbReference type="ARBA" id="ARBA00022737"/>
    </source>
</evidence>
<comment type="similarity">
    <text evidence="2">Belongs to the CONSTANS family.</text>
</comment>
<dbReference type="EMBL" id="LNRQ01000005">
    <property type="protein sequence ID" value="KZM96532.1"/>
    <property type="molecule type" value="Genomic_DNA"/>
</dbReference>
<dbReference type="InterPro" id="IPR000315">
    <property type="entry name" value="Znf_B-box"/>
</dbReference>
<proteinExistence type="inferred from homology"/>
<dbReference type="SMART" id="SM00336">
    <property type="entry name" value="BBOX"/>
    <property type="match status" value="1"/>
</dbReference>
<evidence type="ECO:0008006" key="13">
    <source>
        <dbReference type="Google" id="ProtNLM"/>
    </source>
</evidence>
<evidence type="ECO:0000259" key="11">
    <source>
        <dbReference type="PROSITE" id="PS51017"/>
    </source>
</evidence>
<keyword evidence="4" id="KW-0677">Repeat</keyword>
<evidence type="ECO:0000259" key="10">
    <source>
        <dbReference type="PROSITE" id="PS50119"/>
    </source>
</evidence>
<evidence type="ECO:0000313" key="12">
    <source>
        <dbReference type="EMBL" id="KZM96532.1"/>
    </source>
</evidence>
<keyword evidence="5 8" id="KW-0863">Zinc-finger</keyword>
<dbReference type="InterPro" id="IPR049808">
    <property type="entry name" value="CONSTANS-like_Bbox1"/>
</dbReference>
<gene>
    <name evidence="12" type="ORF">DCAR_019774</name>
</gene>
<protein>
    <recommendedName>
        <fullName evidence="13">CCT domain-containing protein</fullName>
    </recommendedName>
</protein>
<accession>A0A162A5K7</accession>
<evidence type="ECO:0000256" key="8">
    <source>
        <dbReference type="PROSITE-ProRule" id="PRU00024"/>
    </source>
</evidence>
<name>A0A162A5K7_DAUCS</name>
<evidence type="ECO:0000256" key="1">
    <source>
        <dbReference type="ARBA" id="ARBA00004123"/>
    </source>
</evidence>
<dbReference type="Pfam" id="PF06203">
    <property type="entry name" value="CCT"/>
    <property type="match status" value="1"/>
</dbReference>
<keyword evidence="6" id="KW-0862">Zinc</keyword>
<feature type="domain" description="CCT" evidence="11">
    <location>
        <begin position="375"/>
        <end position="417"/>
    </location>
</feature>
<evidence type="ECO:0000256" key="9">
    <source>
        <dbReference type="PROSITE-ProRule" id="PRU00357"/>
    </source>
</evidence>
<keyword evidence="3" id="KW-0479">Metal-binding</keyword>
<evidence type="ECO:0000256" key="3">
    <source>
        <dbReference type="ARBA" id="ARBA00022723"/>
    </source>
</evidence>
<dbReference type="PROSITE" id="PS51017">
    <property type="entry name" value="CCT"/>
    <property type="match status" value="1"/>
</dbReference>
<dbReference type="PANTHER" id="PTHR31717:SF46">
    <property type="entry name" value="CCT MOTIF FAMILY PROTEIN-RELATED"/>
    <property type="match status" value="1"/>
</dbReference>
<dbReference type="InterPro" id="IPR010402">
    <property type="entry name" value="CCT_domain"/>
</dbReference>
<sequence>MSGLCDYCGVLRAMVYCESDSAKLCLRCDTSVHSANLLSCRHQRSLVCNRCNCQPATVRCMDDKISFCQGCDWSGCSGSGHRLQKLNSYTGSSIYQLSNSCTSLLELPYPSACDSSFTPMAGSLMVNESSINSCLVHSPNECSSVLVDDNTNRINELSSSIKFEDIVDPSTGVPLTSSYVPECNNDQPSFLPAEEGSNLPKDMILGEGDDPCRGVDLDVALNFECGYEMPGCSQDQPKYQRENEGLDCFGLEKLLQVAESNNQIGSTSETASSIQPEGITFQSPQVNGSASLMQAMSGSASSMLMNPSCIRNISFPFPTGPLSLPSITEESKVTDYQDCGLSPAFLAGESSWESTLETSSPQARDKAKMRYNEKKKTRMYNFLPLTVMHKFGKQIRYASRKARADTRKRVKGRFVKAGEAYDYDPLGKRIL</sequence>
<dbReference type="PANTHER" id="PTHR31717">
    <property type="entry name" value="ZINC FINGER PROTEIN CONSTANS-LIKE 10"/>
    <property type="match status" value="1"/>
</dbReference>
<dbReference type="GO" id="GO:0005634">
    <property type="term" value="C:nucleus"/>
    <property type="evidence" value="ECO:0007669"/>
    <property type="project" value="UniProtKB-SubCell"/>
</dbReference>
<dbReference type="STRING" id="79200.A0A162A5K7"/>
<dbReference type="GO" id="GO:0008270">
    <property type="term" value="F:zinc ion binding"/>
    <property type="evidence" value="ECO:0007669"/>
    <property type="project" value="UniProtKB-KW"/>
</dbReference>
<evidence type="ECO:0000256" key="6">
    <source>
        <dbReference type="ARBA" id="ARBA00022833"/>
    </source>
</evidence>
<comment type="caution">
    <text evidence="12">The sequence shown here is derived from an EMBL/GenBank/DDBJ whole genome shotgun (WGS) entry which is preliminary data.</text>
</comment>
<dbReference type="PROSITE" id="PS50119">
    <property type="entry name" value="ZF_BBOX"/>
    <property type="match status" value="1"/>
</dbReference>
<dbReference type="Gramene" id="KZM96532">
    <property type="protein sequence ID" value="KZM96532"/>
    <property type="gene ID" value="DCAR_019774"/>
</dbReference>
<reference evidence="12" key="1">
    <citation type="journal article" date="2016" name="Nat. Genet.">
        <title>A high-quality carrot genome assembly provides new insights into carotenoid accumulation and asterid genome evolution.</title>
        <authorList>
            <person name="Iorizzo M."/>
            <person name="Ellison S."/>
            <person name="Senalik D."/>
            <person name="Zeng P."/>
            <person name="Satapoomin P."/>
            <person name="Huang J."/>
            <person name="Bowman M."/>
            <person name="Iovene M."/>
            <person name="Sanseverino W."/>
            <person name="Cavagnaro P."/>
            <person name="Yildiz M."/>
            <person name="Macko-Podgorni A."/>
            <person name="Moranska E."/>
            <person name="Grzebelus E."/>
            <person name="Grzebelus D."/>
            <person name="Ashrafi H."/>
            <person name="Zheng Z."/>
            <person name="Cheng S."/>
            <person name="Spooner D."/>
            <person name="Van Deynze A."/>
            <person name="Simon P."/>
        </authorList>
    </citation>
    <scope>NUCLEOTIDE SEQUENCE [LARGE SCALE GENOMIC DNA]</scope>
    <source>
        <tissue evidence="12">Leaf</tissue>
    </source>
</reference>